<comment type="caution">
    <text evidence="1">The sequence shown here is derived from an EMBL/GenBank/DDBJ whole genome shotgun (WGS) entry which is preliminary data.</text>
</comment>
<keyword evidence="2" id="KW-1185">Reference proteome</keyword>
<feature type="non-terminal residue" evidence="1">
    <location>
        <position position="79"/>
    </location>
</feature>
<accession>A0A9N7UJN3</accession>
<dbReference type="Proteomes" id="UP001153269">
    <property type="component" value="Unassembled WGS sequence"/>
</dbReference>
<proteinExistence type="predicted"/>
<reference evidence="1" key="1">
    <citation type="submission" date="2020-03" db="EMBL/GenBank/DDBJ databases">
        <authorList>
            <person name="Weist P."/>
        </authorList>
    </citation>
    <scope>NUCLEOTIDE SEQUENCE</scope>
</reference>
<sequence length="79" mass="8806">VKADSLVLLDVSIKKVILNISTVAKLLSECTASCQKCHLEQGGWCDYGNSREKLPESRLQTPHTEIQPRCAPEHFLLSQ</sequence>
<evidence type="ECO:0000313" key="1">
    <source>
        <dbReference type="EMBL" id="CAB1431965.1"/>
    </source>
</evidence>
<evidence type="ECO:0000313" key="2">
    <source>
        <dbReference type="Proteomes" id="UP001153269"/>
    </source>
</evidence>
<dbReference type="AlphaFoldDB" id="A0A9N7UJN3"/>
<organism evidence="1 2">
    <name type="scientific">Pleuronectes platessa</name>
    <name type="common">European plaice</name>
    <dbReference type="NCBI Taxonomy" id="8262"/>
    <lineage>
        <taxon>Eukaryota</taxon>
        <taxon>Metazoa</taxon>
        <taxon>Chordata</taxon>
        <taxon>Craniata</taxon>
        <taxon>Vertebrata</taxon>
        <taxon>Euteleostomi</taxon>
        <taxon>Actinopterygii</taxon>
        <taxon>Neopterygii</taxon>
        <taxon>Teleostei</taxon>
        <taxon>Neoteleostei</taxon>
        <taxon>Acanthomorphata</taxon>
        <taxon>Carangaria</taxon>
        <taxon>Pleuronectiformes</taxon>
        <taxon>Pleuronectoidei</taxon>
        <taxon>Pleuronectidae</taxon>
        <taxon>Pleuronectes</taxon>
    </lineage>
</organism>
<dbReference type="EMBL" id="CADEAL010001391">
    <property type="protein sequence ID" value="CAB1431965.1"/>
    <property type="molecule type" value="Genomic_DNA"/>
</dbReference>
<name>A0A9N7UJN3_PLEPL</name>
<protein>
    <submittedName>
        <fullName evidence="1">Uncharacterized protein</fullName>
    </submittedName>
</protein>
<gene>
    <name evidence="1" type="ORF">PLEPLA_LOCUS20022</name>
</gene>